<evidence type="ECO:0000256" key="1">
    <source>
        <dbReference type="SAM" id="MobiDB-lite"/>
    </source>
</evidence>
<evidence type="ECO:0000313" key="3">
    <source>
        <dbReference type="Proteomes" id="UP000298030"/>
    </source>
</evidence>
<proteinExistence type="predicted"/>
<dbReference type="EMBL" id="QPFP01000042">
    <property type="protein sequence ID" value="TEB27213.1"/>
    <property type="molecule type" value="Genomic_DNA"/>
</dbReference>
<dbReference type="AlphaFoldDB" id="A0A4Y7SZC2"/>
<feature type="region of interest" description="Disordered" evidence="1">
    <location>
        <begin position="176"/>
        <end position="199"/>
    </location>
</feature>
<sequence>MLVDRRREVPVRSGRTLSRLYLSGRLKTASTRCVARLNDGAAPPSTTSDPGVCTNRRGLYRRIFGLVYDRIPSRPAPHPFVIVFAQSLQPQPPGQPSTIDDCWSSQRPRVHPPPPSYHSARNRQRLSAPSALTFVSIHLASPSISKPQSSMIPTRPPLGTYKNIYIVPFLSIPPIPSDHPDRPPFDDLRTQHPQLGFHG</sequence>
<evidence type="ECO:0000313" key="2">
    <source>
        <dbReference type="EMBL" id="TEB27213.1"/>
    </source>
</evidence>
<reference evidence="2 3" key="1">
    <citation type="journal article" date="2019" name="Nat. Ecol. Evol.">
        <title>Megaphylogeny resolves global patterns of mushroom evolution.</title>
        <authorList>
            <person name="Varga T."/>
            <person name="Krizsan K."/>
            <person name="Foldi C."/>
            <person name="Dima B."/>
            <person name="Sanchez-Garcia M."/>
            <person name="Sanchez-Ramirez S."/>
            <person name="Szollosi G.J."/>
            <person name="Szarkandi J.G."/>
            <person name="Papp V."/>
            <person name="Albert L."/>
            <person name="Andreopoulos W."/>
            <person name="Angelini C."/>
            <person name="Antonin V."/>
            <person name="Barry K.W."/>
            <person name="Bougher N.L."/>
            <person name="Buchanan P."/>
            <person name="Buyck B."/>
            <person name="Bense V."/>
            <person name="Catcheside P."/>
            <person name="Chovatia M."/>
            <person name="Cooper J."/>
            <person name="Damon W."/>
            <person name="Desjardin D."/>
            <person name="Finy P."/>
            <person name="Geml J."/>
            <person name="Haridas S."/>
            <person name="Hughes K."/>
            <person name="Justo A."/>
            <person name="Karasinski D."/>
            <person name="Kautmanova I."/>
            <person name="Kiss B."/>
            <person name="Kocsube S."/>
            <person name="Kotiranta H."/>
            <person name="LaButti K.M."/>
            <person name="Lechner B.E."/>
            <person name="Liimatainen K."/>
            <person name="Lipzen A."/>
            <person name="Lukacs Z."/>
            <person name="Mihaltcheva S."/>
            <person name="Morgado L.N."/>
            <person name="Niskanen T."/>
            <person name="Noordeloos M.E."/>
            <person name="Ohm R.A."/>
            <person name="Ortiz-Santana B."/>
            <person name="Ovrebo C."/>
            <person name="Racz N."/>
            <person name="Riley R."/>
            <person name="Savchenko A."/>
            <person name="Shiryaev A."/>
            <person name="Soop K."/>
            <person name="Spirin V."/>
            <person name="Szebenyi C."/>
            <person name="Tomsovsky M."/>
            <person name="Tulloss R.E."/>
            <person name="Uehling J."/>
            <person name="Grigoriev I.V."/>
            <person name="Vagvolgyi C."/>
            <person name="Papp T."/>
            <person name="Martin F.M."/>
            <person name="Miettinen O."/>
            <person name="Hibbett D.S."/>
            <person name="Nagy L.G."/>
        </authorList>
    </citation>
    <scope>NUCLEOTIDE SEQUENCE [LARGE SCALE GENOMIC DNA]</scope>
    <source>
        <strain evidence="2 3">FP101781</strain>
    </source>
</reference>
<accession>A0A4Y7SZC2</accession>
<dbReference type="Proteomes" id="UP000298030">
    <property type="component" value="Unassembled WGS sequence"/>
</dbReference>
<gene>
    <name evidence="2" type="ORF">FA13DRAFT_1795027</name>
</gene>
<keyword evidence="3" id="KW-1185">Reference proteome</keyword>
<protein>
    <submittedName>
        <fullName evidence="2">Uncharacterized protein</fullName>
    </submittedName>
</protein>
<organism evidence="2 3">
    <name type="scientific">Coprinellus micaceus</name>
    <name type="common">Glistening ink-cap mushroom</name>
    <name type="synonym">Coprinus micaceus</name>
    <dbReference type="NCBI Taxonomy" id="71717"/>
    <lineage>
        <taxon>Eukaryota</taxon>
        <taxon>Fungi</taxon>
        <taxon>Dikarya</taxon>
        <taxon>Basidiomycota</taxon>
        <taxon>Agaricomycotina</taxon>
        <taxon>Agaricomycetes</taxon>
        <taxon>Agaricomycetidae</taxon>
        <taxon>Agaricales</taxon>
        <taxon>Agaricineae</taxon>
        <taxon>Psathyrellaceae</taxon>
        <taxon>Coprinellus</taxon>
    </lineage>
</organism>
<name>A0A4Y7SZC2_COPMI</name>
<feature type="compositionally biased region" description="Basic and acidic residues" evidence="1">
    <location>
        <begin position="178"/>
        <end position="190"/>
    </location>
</feature>
<comment type="caution">
    <text evidence="2">The sequence shown here is derived from an EMBL/GenBank/DDBJ whole genome shotgun (WGS) entry which is preliminary data.</text>
</comment>